<feature type="domain" description="Inner centromere protein ARK-binding" evidence="8">
    <location>
        <begin position="822"/>
        <end position="860"/>
    </location>
</feature>
<evidence type="ECO:0000256" key="2">
    <source>
        <dbReference type="ARBA" id="ARBA00004186"/>
    </source>
</evidence>
<dbReference type="InterPro" id="IPR005635">
    <property type="entry name" value="Inner_centromere_prot_ARK-bd"/>
</dbReference>
<dbReference type="GO" id="GO:0005634">
    <property type="term" value="C:nucleus"/>
    <property type="evidence" value="ECO:0007669"/>
    <property type="project" value="UniProtKB-SubCell"/>
</dbReference>
<dbReference type="eggNOG" id="ENOG502QX8Z">
    <property type="taxonomic scope" value="Eukaryota"/>
</dbReference>
<accession>W7ASY5</accession>
<comment type="similarity">
    <text evidence="3">Belongs to the INCENP family.</text>
</comment>
<proteinExistence type="inferred from homology"/>
<evidence type="ECO:0000259" key="8">
    <source>
        <dbReference type="Pfam" id="PF03941"/>
    </source>
</evidence>
<keyword evidence="4" id="KW-0963">Cytoplasm</keyword>
<dbReference type="Pfam" id="PF03941">
    <property type="entry name" value="INCENP_ARK-bind"/>
    <property type="match status" value="1"/>
</dbReference>
<name>W7ASY5_PLAVN</name>
<evidence type="ECO:0000256" key="1">
    <source>
        <dbReference type="ARBA" id="ARBA00004123"/>
    </source>
</evidence>
<protein>
    <recommendedName>
        <fullName evidence="8">Inner centromere protein ARK-binding domain-containing protein</fullName>
    </recommendedName>
</protein>
<dbReference type="GO" id="GO:0005819">
    <property type="term" value="C:spindle"/>
    <property type="evidence" value="ECO:0007669"/>
    <property type="project" value="UniProtKB-SubCell"/>
</dbReference>
<evidence type="ECO:0000256" key="7">
    <source>
        <dbReference type="SAM" id="MobiDB-lite"/>
    </source>
</evidence>
<dbReference type="EMBL" id="KI965400">
    <property type="protein sequence ID" value="EUD71719.1"/>
    <property type="molecule type" value="Genomic_DNA"/>
</dbReference>
<organism evidence="9 10">
    <name type="scientific">Plasmodium vinckei petteri</name>
    <dbReference type="NCBI Taxonomy" id="138298"/>
    <lineage>
        <taxon>Eukaryota</taxon>
        <taxon>Sar</taxon>
        <taxon>Alveolata</taxon>
        <taxon>Apicomplexa</taxon>
        <taxon>Aconoidasida</taxon>
        <taxon>Haemosporida</taxon>
        <taxon>Plasmodiidae</taxon>
        <taxon>Plasmodium</taxon>
        <taxon>Plasmodium (Vinckeia)</taxon>
    </lineage>
</organism>
<evidence type="ECO:0000256" key="5">
    <source>
        <dbReference type="ARBA" id="ARBA00023212"/>
    </source>
</evidence>
<keyword evidence="6" id="KW-0539">Nucleus</keyword>
<evidence type="ECO:0000313" key="9">
    <source>
        <dbReference type="EMBL" id="EUD71719.1"/>
    </source>
</evidence>
<dbReference type="Proteomes" id="UP000030659">
    <property type="component" value="Unassembled WGS sequence"/>
</dbReference>
<comment type="subcellular location">
    <subcellularLocation>
        <location evidence="2">Cytoplasm</location>
        <location evidence="2">Cytoskeleton</location>
        <location evidence="2">Spindle</location>
    </subcellularLocation>
    <subcellularLocation>
        <location evidence="1">Nucleus</location>
    </subcellularLocation>
</comment>
<evidence type="ECO:0000256" key="4">
    <source>
        <dbReference type="ARBA" id="ARBA00022490"/>
    </source>
</evidence>
<reference evidence="9 10" key="1">
    <citation type="submission" date="2013-02" db="EMBL/GenBank/DDBJ databases">
        <title>The Genome Sequence of Plasmodium vinckei petteri CR.</title>
        <authorList>
            <consortium name="The Broad Institute Genome Sequencing Platform"/>
            <consortium name="The Broad Institute Genome Sequencing Center for Infectious Disease"/>
            <person name="Neafsey D."/>
            <person name="Cheeseman I."/>
            <person name="Volkman S."/>
            <person name="Adams J."/>
            <person name="Walker B."/>
            <person name="Young S.K."/>
            <person name="Zeng Q."/>
            <person name="Gargeya S."/>
            <person name="Fitzgerald M."/>
            <person name="Haas B."/>
            <person name="Abouelleil A."/>
            <person name="Alvarado L."/>
            <person name="Arachchi H.M."/>
            <person name="Berlin A.M."/>
            <person name="Chapman S.B."/>
            <person name="Dewar J."/>
            <person name="Goldberg J."/>
            <person name="Griggs A."/>
            <person name="Gujja S."/>
            <person name="Hansen M."/>
            <person name="Howarth C."/>
            <person name="Imamovic A."/>
            <person name="Larimer J."/>
            <person name="McCowan C."/>
            <person name="Murphy C."/>
            <person name="Neiman D."/>
            <person name="Pearson M."/>
            <person name="Priest M."/>
            <person name="Roberts A."/>
            <person name="Saif S."/>
            <person name="Shea T."/>
            <person name="Sisk P."/>
            <person name="Sykes S."/>
            <person name="Wortman J."/>
            <person name="Nusbaum C."/>
            <person name="Birren B."/>
        </authorList>
    </citation>
    <scope>NUCLEOTIDE SEQUENCE [LARGE SCALE GENOMIC DNA]</scope>
    <source>
        <strain evidence="9 10">CR</strain>
    </source>
</reference>
<feature type="region of interest" description="Disordered" evidence="7">
    <location>
        <begin position="1411"/>
        <end position="1430"/>
    </location>
</feature>
<gene>
    <name evidence="9" type="ORF">YYG_03135</name>
</gene>
<evidence type="ECO:0000256" key="3">
    <source>
        <dbReference type="ARBA" id="ARBA00010042"/>
    </source>
</evidence>
<keyword evidence="5" id="KW-0206">Cytoskeleton</keyword>
<evidence type="ECO:0000313" key="10">
    <source>
        <dbReference type="Proteomes" id="UP000030659"/>
    </source>
</evidence>
<evidence type="ECO:0000256" key="6">
    <source>
        <dbReference type="ARBA" id="ARBA00023242"/>
    </source>
</evidence>
<sequence>MNNFVENDDTNQSGKECGHNNDNIFRVIPKKLLNSSNIIHVKKEDKDYILVDKKNAKITKSENIEICLKNNIHINYNKELKKNGKKLFKSSETRKICKNFNYNKYYERVKKWKEKRCPQFKRQNSFIKIGKVKINKRNAVKIETKHDKYKKNIKQKYPIYGVIQKNKENINKLDASKAQAHQPKQGNNTEIDSEIKSNYANNMKIENCINHQNGDKNNICSNTKFKNICKETNYNNLSYIYKNLGTSNETNPNVAYSNKTFMDSFNNFNFLNNNFNNPTIVLPSNETNASDFENNYFLNMVDENVIKTKKYINMTGKTMFHFDNLYPRNVFTENTFDELKKKDNQNKSSTYEQAFLNTYNPPSHININSEQVIKKEPHNLINGPIKTSIYKERNEVNNKSIEYNDNNNILINNDLEHYKKFCKNNKNKFNYFKFANKKINYSSYLNIKNPFMYAYKRVKLLENIKNETDRKNKKIKKNCLEYGIVQKKTDYNKSNTIASLCEQAYQKINSDSINNSENENDKKTIQNSFEKYKYSTCENFSFNNDLMIDKIELHNFSITFENYRKIYKNISSVKKKKIKPRNLLNTMTHKINWLSNPITMRKSDPIQNQINKKWSIPNINSNLLKPPLISQKIMQKISEEVVNPNTHKKLIQITEKMIERNFDLFLCLFMKYEHQDNYLFCLIFDNELTKDSFFYQSCVKPMIDNYKKLKWEKVRNEKRCDEEHIEPQDYKSIPINKIIIEIMIPTIKKKYFSYLTKLYKDKKKNSSEVDSSDELEKEIRNINIRIENINITKSMNAKEEKGKNFSNKKDNNYEKKIKLIDKPNWSNKKNIQKLLKRQHNYNPFTIFGTSITEVNLEEIFTLDVYNNYVTNEDRFKNKILYELYITDYIQNLYEKIDKQEWTITLDTLKKHWKYFTNLECNMFLDPLLLEEILWYIDNNKMYKDKSMKIYTYEKCFCPTPDPSNEHNLNDMKYFTKSMAKKYTTEKSDKYKNLSLNECTTCHYNDFVLKYDDINLDPNIYSNISTHKKKFIKESILYNIPRPSCSFEYDSDFFHNKVHKHIFRNKKLSHSNNKKSLTFFTEDEPYIIKYKPNKWTSQNLFDNFFYNYYLYNFNKRIKKCSGNQFINFSEPYHKIAGEENYKNSELNEIIAHSIYDNIKNNINYIKETQYNSDQDISPNNPDSSHFVKNKEERHNCECLDNNISLRNNIKFTNSKADSHNETHNILKNDINNLEIHQCIPYISSTEFLEQNKKNKEINNLYQTHKTMNDPRYNDYPPMNGFGYNHNNTSNQNGFYTNTYNKELPNLAMQQHNMHGRNNLMFEDGNIPYGLYDQSNYTGINSVMCGNGVSNDPKMMYRRNEMNSPPYYQNYPMNNGMGYNEPIMPSMQYNPNMRKNMMRNAYSHECNYMNNRSNYPAPKNNMDNTSEKSYKKDNCRKNISKIKKGDIDINIETSSSSKKGVIIDLNIGVGN</sequence>